<feature type="region of interest" description="Disordered" evidence="1">
    <location>
        <begin position="1"/>
        <end position="76"/>
    </location>
</feature>
<feature type="compositionally biased region" description="Polar residues" evidence="1">
    <location>
        <begin position="63"/>
        <end position="76"/>
    </location>
</feature>
<proteinExistence type="predicted"/>
<accession>A0A1Y6LX46</accession>
<dbReference type="AlphaFoldDB" id="A0A1Y6LX46"/>
<evidence type="ECO:0000313" key="3">
    <source>
        <dbReference type="Proteomes" id="UP000215453"/>
    </source>
</evidence>
<feature type="compositionally biased region" description="Polar residues" evidence="1">
    <location>
        <begin position="161"/>
        <end position="170"/>
    </location>
</feature>
<feature type="region of interest" description="Disordered" evidence="1">
    <location>
        <begin position="222"/>
        <end position="251"/>
    </location>
</feature>
<gene>
    <name evidence="2" type="ORF">ZT1A5_G10403</name>
</gene>
<dbReference type="EMBL" id="LT882686">
    <property type="protein sequence ID" value="SMY28957.1"/>
    <property type="molecule type" value="Genomic_DNA"/>
</dbReference>
<organism evidence="2 3">
    <name type="scientific">Zymoseptoria tritici ST99CH_1A5</name>
    <dbReference type="NCBI Taxonomy" id="1276529"/>
    <lineage>
        <taxon>Eukaryota</taxon>
        <taxon>Fungi</taxon>
        <taxon>Dikarya</taxon>
        <taxon>Ascomycota</taxon>
        <taxon>Pezizomycotina</taxon>
        <taxon>Dothideomycetes</taxon>
        <taxon>Dothideomycetidae</taxon>
        <taxon>Mycosphaerellales</taxon>
        <taxon>Mycosphaerellaceae</taxon>
        <taxon>Zymoseptoria</taxon>
    </lineage>
</organism>
<protein>
    <submittedName>
        <fullName evidence="2">Uncharacterized protein</fullName>
    </submittedName>
</protein>
<name>A0A1Y6LX46_ZYMTR</name>
<feature type="region of interest" description="Disordered" evidence="1">
    <location>
        <begin position="126"/>
        <end position="176"/>
    </location>
</feature>
<dbReference type="Proteomes" id="UP000215453">
    <property type="component" value="Chromosome 11"/>
</dbReference>
<evidence type="ECO:0000256" key="1">
    <source>
        <dbReference type="SAM" id="MobiDB-lite"/>
    </source>
</evidence>
<sequence>MSDAGQLSMNTAEDNAKTNQNTDARIQSPQDQDRLSKEKQASPTASQSKHHASAAPSPFDEAASNSPRKPQPSQIQWKKRWRLPDILFKNGSQWFYLYDRDQYAYYDYERSIWIAIDQAMQRWDTVGPPSESLETKRKPSPRASPSDARGALDESKVKSAPTPQSPQITKEGNKAWPLPEFLKNNGRQYTWAPARDSWVYYDIEKDKFAVYGRDLKRRWVAGVPHPETRSKRKALTSDERASSKHQGCKEE</sequence>
<feature type="compositionally biased region" description="Polar residues" evidence="1">
    <location>
        <begin position="1"/>
        <end position="30"/>
    </location>
</feature>
<feature type="compositionally biased region" description="Basic and acidic residues" evidence="1">
    <location>
        <begin position="31"/>
        <end position="40"/>
    </location>
</feature>
<evidence type="ECO:0000313" key="2">
    <source>
        <dbReference type="EMBL" id="SMY28957.1"/>
    </source>
</evidence>
<feature type="compositionally biased region" description="Basic and acidic residues" evidence="1">
    <location>
        <begin position="235"/>
        <end position="251"/>
    </location>
</feature>
<reference evidence="2 3" key="1">
    <citation type="submission" date="2016-10" db="EMBL/GenBank/DDBJ databases">
        <authorList>
            <person name="Varghese N."/>
        </authorList>
    </citation>
    <scope>NUCLEOTIDE SEQUENCE [LARGE SCALE GENOMIC DNA]</scope>
</reference>